<dbReference type="SUPFAM" id="SSF55073">
    <property type="entry name" value="Nucleotide cyclase"/>
    <property type="match status" value="1"/>
</dbReference>
<evidence type="ECO:0000259" key="5">
    <source>
        <dbReference type="PROSITE" id="PS50887"/>
    </source>
</evidence>
<dbReference type="AlphaFoldDB" id="A0A109JKJ5"/>
<dbReference type="Gene3D" id="3.40.50.2300">
    <property type="match status" value="2"/>
</dbReference>
<dbReference type="GO" id="GO:0005886">
    <property type="term" value="C:plasma membrane"/>
    <property type="evidence" value="ECO:0007669"/>
    <property type="project" value="TreeGrafter"/>
</dbReference>
<evidence type="ECO:0000313" key="6">
    <source>
        <dbReference type="EMBL" id="KWV50768.1"/>
    </source>
</evidence>
<dbReference type="InterPro" id="IPR043128">
    <property type="entry name" value="Rev_trsase/Diguanyl_cyclase"/>
</dbReference>
<dbReference type="GO" id="GO:0043709">
    <property type="term" value="P:cell adhesion involved in single-species biofilm formation"/>
    <property type="evidence" value="ECO:0007669"/>
    <property type="project" value="TreeGrafter"/>
</dbReference>
<dbReference type="Pfam" id="PF00990">
    <property type="entry name" value="GGDEF"/>
    <property type="match status" value="1"/>
</dbReference>
<dbReference type="Proteomes" id="UP000068164">
    <property type="component" value="Unassembled WGS sequence"/>
</dbReference>
<dbReference type="NCBIfam" id="TIGR00254">
    <property type="entry name" value="GGDEF"/>
    <property type="match status" value="1"/>
</dbReference>
<dbReference type="EC" id="2.7.7.65" evidence="1"/>
<dbReference type="InterPro" id="IPR001789">
    <property type="entry name" value="Sig_transdc_resp-reg_receiver"/>
</dbReference>
<gene>
    <name evidence="6" type="ORF">AS026_08355</name>
</gene>
<dbReference type="Gene3D" id="3.30.70.270">
    <property type="match status" value="1"/>
</dbReference>
<dbReference type="InterPro" id="IPR000160">
    <property type="entry name" value="GGDEF_dom"/>
</dbReference>
<feature type="domain" description="GGDEF" evidence="5">
    <location>
        <begin position="303"/>
        <end position="436"/>
    </location>
</feature>
<dbReference type="InterPro" id="IPR050469">
    <property type="entry name" value="Diguanylate_Cyclase"/>
</dbReference>
<feature type="domain" description="Response regulatory" evidence="4">
    <location>
        <begin position="20"/>
        <end position="135"/>
    </location>
</feature>
<dbReference type="RefSeq" id="WP_025660723.1">
    <property type="nucleotide sequence ID" value="NZ_LNCD01000083.1"/>
</dbReference>
<dbReference type="PANTHER" id="PTHR45138">
    <property type="entry name" value="REGULATORY COMPONENTS OF SENSORY TRANSDUCTION SYSTEM"/>
    <property type="match status" value="1"/>
</dbReference>
<accession>A0A109JKJ5</accession>
<comment type="caution">
    <text evidence="6">The sequence shown here is derived from an EMBL/GenBank/DDBJ whole genome shotgun (WGS) entry which is preliminary data.</text>
</comment>
<dbReference type="PROSITE" id="PS50110">
    <property type="entry name" value="RESPONSE_REGULATORY"/>
    <property type="match status" value="2"/>
</dbReference>
<dbReference type="SMART" id="SM00448">
    <property type="entry name" value="REC"/>
    <property type="match status" value="2"/>
</dbReference>
<proteinExistence type="predicted"/>
<dbReference type="OrthoDB" id="9812260at2"/>
<evidence type="ECO:0000313" key="7">
    <source>
        <dbReference type="Proteomes" id="UP000068164"/>
    </source>
</evidence>
<dbReference type="SMART" id="SM00267">
    <property type="entry name" value="GGDEF"/>
    <property type="match status" value="1"/>
</dbReference>
<dbReference type="InterPro" id="IPR011006">
    <property type="entry name" value="CheY-like_superfamily"/>
</dbReference>
<dbReference type="FunFam" id="3.30.70.270:FF:000001">
    <property type="entry name" value="Diguanylate cyclase domain protein"/>
    <property type="match status" value="1"/>
</dbReference>
<sequence length="443" mass="49519">MAFQEDLHRDGFGPRFGGQRVLLVEDSRMFSAVLCHRLHAELGLNVKPCASLKILEETIAQSPNDYTMSIVDLNLPDAPYGEALDCTIQASIPTIVFTATFDLDTRNRIMERNVIDYVLKDNEFALDSVVASVRRALSNRKIRVLVVDDVPSARELLVGLLEAQQYMVVEAASGLEAFAALETYDDIEVVITDHHMPDMSGCELTRRIRRHFCSDRLRIIGVSSSSDRLLSASFLKAGASDFLYRPFVAEELQCRVANNVETLAQLKQLRAAAACDYLTGLYNRRYFYDLGPKLVNDCLRQKTAAAVAILDIDHFKRLNDTYGHEIGDEVLKAVADRLATIFEGSDNLLSRLGGEEFAILFPMMDSMAASKLCDEIRSDISRMKVMADDEELSVTVSIGVAEISDYETFDNYLNAADQFLYMAKHKGRNQVYSDARMTAEAAQ</sequence>
<dbReference type="PANTHER" id="PTHR45138:SF9">
    <property type="entry name" value="DIGUANYLATE CYCLASE DGCM-RELATED"/>
    <property type="match status" value="1"/>
</dbReference>
<feature type="modified residue" description="4-aspartylphosphate" evidence="3">
    <location>
        <position position="193"/>
    </location>
</feature>
<dbReference type="GO" id="GO:0000160">
    <property type="term" value="P:phosphorelay signal transduction system"/>
    <property type="evidence" value="ECO:0007669"/>
    <property type="project" value="InterPro"/>
</dbReference>
<dbReference type="Pfam" id="PF00072">
    <property type="entry name" value="Response_reg"/>
    <property type="match status" value="1"/>
</dbReference>
<evidence type="ECO:0000259" key="4">
    <source>
        <dbReference type="PROSITE" id="PS50110"/>
    </source>
</evidence>
<feature type="modified residue" description="4-aspartylphosphate" evidence="3">
    <location>
        <position position="72"/>
    </location>
</feature>
<dbReference type="GO" id="GO:0052621">
    <property type="term" value="F:diguanylate cyclase activity"/>
    <property type="evidence" value="ECO:0007669"/>
    <property type="project" value="UniProtKB-EC"/>
</dbReference>
<evidence type="ECO:0000256" key="2">
    <source>
        <dbReference type="ARBA" id="ARBA00034247"/>
    </source>
</evidence>
<evidence type="ECO:0000256" key="1">
    <source>
        <dbReference type="ARBA" id="ARBA00012528"/>
    </source>
</evidence>
<dbReference type="PROSITE" id="PS50887">
    <property type="entry name" value="GGDEF"/>
    <property type="match status" value="1"/>
</dbReference>
<evidence type="ECO:0000256" key="3">
    <source>
        <dbReference type="PROSITE-ProRule" id="PRU00169"/>
    </source>
</evidence>
<protein>
    <recommendedName>
        <fullName evidence="1">diguanylate cyclase</fullName>
        <ecNumber evidence="1">2.7.7.65</ecNumber>
    </recommendedName>
</protein>
<reference evidence="6 7" key="1">
    <citation type="submission" date="2015-11" db="EMBL/GenBank/DDBJ databases">
        <title>Draft Genome Sequence of the Strain BR 10423 (Rhizobium sp.) isolated from nodules of Mimosa pudica.</title>
        <authorList>
            <person name="Barauna A.C."/>
            <person name="Zilli J.E."/>
            <person name="Simoes-Araujo J.L."/>
            <person name="Reis V.M."/>
            <person name="James E.K."/>
            <person name="Reis F.B.Jr."/>
            <person name="Rouws L.F."/>
            <person name="Passos S.R."/>
            <person name="Gois S.R."/>
        </authorList>
    </citation>
    <scope>NUCLEOTIDE SEQUENCE [LARGE SCALE GENOMIC DNA]</scope>
    <source>
        <strain evidence="6 7">BR10423</strain>
    </source>
</reference>
<feature type="domain" description="Response regulatory" evidence="4">
    <location>
        <begin position="143"/>
        <end position="260"/>
    </location>
</feature>
<dbReference type="SUPFAM" id="SSF52172">
    <property type="entry name" value="CheY-like"/>
    <property type="match status" value="2"/>
</dbReference>
<name>A0A109JKJ5_9HYPH</name>
<keyword evidence="7" id="KW-1185">Reference proteome</keyword>
<dbReference type="EMBL" id="LNCD01000083">
    <property type="protein sequence ID" value="KWV50768.1"/>
    <property type="molecule type" value="Genomic_DNA"/>
</dbReference>
<dbReference type="CDD" id="cd01949">
    <property type="entry name" value="GGDEF"/>
    <property type="match status" value="1"/>
</dbReference>
<dbReference type="InterPro" id="IPR029787">
    <property type="entry name" value="Nucleotide_cyclase"/>
</dbReference>
<comment type="catalytic activity">
    <reaction evidence="2">
        <text>2 GTP = 3',3'-c-di-GMP + 2 diphosphate</text>
        <dbReference type="Rhea" id="RHEA:24898"/>
        <dbReference type="ChEBI" id="CHEBI:33019"/>
        <dbReference type="ChEBI" id="CHEBI:37565"/>
        <dbReference type="ChEBI" id="CHEBI:58805"/>
        <dbReference type="EC" id="2.7.7.65"/>
    </reaction>
</comment>
<organism evidence="6 7">
    <name type="scientific">Rhizobium altiplani</name>
    <dbReference type="NCBI Taxonomy" id="1864509"/>
    <lineage>
        <taxon>Bacteria</taxon>
        <taxon>Pseudomonadati</taxon>
        <taxon>Pseudomonadota</taxon>
        <taxon>Alphaproteobacteria</taxon>
        <taxon>Hyphomicrobiales</taxon>
        <taxon>Rhizobiaceae</taxon>
        <taxon>Rhizobium/Agrobacterium group</taxon>
        <taxon>Rhizobium</taxon>
    </lineage>
</organism>
<keyword evidence="3" id="KW-0597">Phosphoprotein</keyword>
<dbReference type="GO" id="GO:1902201">
    <property type="term" value="P:negative regulation of bacterial-type flagellum-dependent cell motility"/>
    <property type="evidence" value="ECO:0007669"/>
    <property type="project" value="TreeGrafter"/>
</dbReference>